<feature type="domain" description="Bacterial phospholipase C C-terminal" evidence="1">
    <location>
        <begin position="3"/>
        <end position="79"/>
    </location>
</feature>
<evidence type="ECO:0000259" key="1">
    <source>
        <dbReference type="Pfam" id="PF05506"/>
    </source>
</evidence>
<organism evidence="2 3">
    <name type="scientific">Actinomadura adrarensis</name>
    <dbReference type="NCBI Taxonomy" id="1819600"/>
    <lineage>
        <taxon>Bacteria</taxon>
        <taxon>Bacillati</taxon>
        <taxon>Actinomycetota</taxon>
        <taxon>Actinomycetes</taxon>
        <taxon>Streptosporangiales</taxon>
        <taxon>Thermomonosporaceae</taxon>
        <taxon>Actinomadura</taxon>
    </lineage>
</organism>
<dbReference type="InterPro" id="IPR008475">
    <property type="entry name" value="PLipase_C_C"/>
</dbReference>
<sequence length="174" mass="19039">MAYQPEASATPGGGRRLRIEMSNGGEASVHFALYPYGGELAKPRHFDVARKAQDEIALRGDGYDLVLIGPNGFRREFAGSVNDTAQVASAPGPDRKNLGITLRNTGDRTLTFTLTALAYGGRTRQVTVPAGQRRTVHWHTRQGWYDVEVRVAEDASFRRRLMGHIENGKASVTG</sequence>
<dbReference type="Proteomes" id="UP001597083">
    <property type="component" value="Unassembled WGS sequence"/>
</dbReference>
<proteinExistence type="predicted"/>
<protein>
    <submittedName>
        <fullName evidence="2">Phospholipase domain-containing protein</fullName>
    </submittedName>
</protein>
<evidence type="ECO:0000313" key="3">
    <source>
        <dbReference type="Proteomes" id="UP001597083"/>
    </source>
</evidence>
<keyword evidence="3" id="KW-1185">Reference proteome</keyword>
<feature type="domain" description="Bacterial phospholipase C C-terminal" evidence="1">
    <location>
        <begin position="94"/>
        <end position="164"/>
    </location>
</feature>
<dbReference type="Pfam" id="PF05506">
    <property type="entry name" value="PLipase_C_C"/>
    <property type="match status" value="2"/>
</dbReference>
<dbReference type="EMBL" id="JBHTIR010003402">
    <property type="protein sequence ID" value="MFD0855143.1"/>
    <property type="molecule type" value="Genomic_DNA"/>
</dbReference>
<evidence type="ECO:0000313" key="2">
    <source>
        <dbReference type="EMBL" id="MFD0855143.1"/>
    </source>
</evidence>
<reference evidence="3" key="1">
    <citation type="journal article" date="2019" name="Int. J. Syst. Evol. Microbiol.">
        <title>The Global Catalogue of Microorganisms (GCM) 10K type strain sequencing project: providing services to taxonomists for standard genome sequencing and annotation.</title>
        <authorList>
            <consortium name="The Broad Institute Genomics Platform"/>
            <consortium name="The Broad Institute Genome Sequencing Center for Infectious Disease"/>
            <person name="Wu L."/>
            <person name="Ma J."/>
        </authorList>
    </citation>
    <scope>NUCLEOTIDE SEQUENCE [LARGE SCALE GENOMIC DNA]</scope>
    <source>
        <strain evidence="3">JCM 31696</strain>
    </source>
</reference>
<gene>
    <name evidence="2" type="ORF">ACFQ07_23085</name>
</gene>
<name>A0ABW3CL70_9ACTN</name>
<comment type="caution">
    <text evidence="2">The sequence shown here is derived from an EMBL/GenBank/DDBJ whole genome shotgun (WGS) entry which is preliminary data.</text>
</comment>
<accession>A0ABW3CL70</accession>